<name>A0A7W9CCG1_9MICO</name>
<sequence>MRFIRPESTPLIDAARTLPESTRGADAAAAALRADHERWSRTLWGVGAFLVFAVGALLTGMMVDLLVGYATTAAEQTLAVALVVLGVALAAAGLVVLFRLWRTGRALSRAAVIWSRVPYLLGVRDRSATGWLAPRPVRESPVMFVRVAACALLLLVAVFGLSILFFPGREAMVATSVACALIGAVAAFCLAGLFGGIVTMQRGIRERDPRWVRALAR</sequence>
<dbReference type="Proteomes" id="UP000517712">
    <property type="component" value="Unassembled WGS sequence"/>
</dbReference>
<keyword evidence="1" id="KW-1133">Transmembrane helix</keyword>
<dbReference type="EMBL" id="JACHMU010000001">
    <property type="protein sequence ID" value="MBB5743048.1"/>
    <property type="molecule type" value="Genomic_DNA"/>
</dbReference>
<comment type="caution">
    <text evidence="2">The sequence shown here is derived from an EMBL/GenBank/DDBJ whole genome shotgun (WGS) entry which is preliminary data.</text>
</comment>
<feature type="transmembrane region" description="Helical" evidence="1">
    <location>
        <begin position="79"/>
        <end position="101"/>
    </location>
</feature>
<feature type="transmembrane region" description="Helical" evidence="1">
    <location>
        <begin position="43"/>
        <end position="67"/>
    </location>
</feature>
<dbReference type="AlphaFoldDB" id="A0A7W9CCG1"/>
<proteinExistence type="predicted"/>
<gene>
    <name evidence="2" type="ORF">HD600_001545</name>
</gene>
<feature type="transmembrane region" description="Helical" evidence="1">
    <location>
        <begin position="172"/>
        <end position="200"/>
    </location>
</feature>
<reference evidence="2 3" key="1">
    <citation type="submission" date="2020-08" db="EMBL/GenBank/DDBJ databases">
        <title>Sequencing the genomes of 1000 actinobacteria strains.</title>
        <authorList>
            <person name="Klenk H.-P."/>
        </authorList>
    </citation>
    <scope>NUCLEOTIDE SEQUENCE [LARGE SCALE GENOMIC DNA]</scope>
    <source>
        <strain evidence="2 3">DSM 24823</strain>
    </source>
</reference>
<organism evidence="2 3">
    <name type="scientific">Microbacterium ginsengiterrae</name>
    <dbReference type="NCBI Taxonomy" id="546115"/>
    <lineage>
        <taxon>Bacteria</taxon>
        <taxon>Bacillati</taxon>
        <taxon>Actinomycetota</taxon>
        <taxon>Actinomycetes</taxon>
        <taxon>Micrococcales</taxon>
        <taxon>Microbacteriaceae</taxon>
        <taxon>Microbacterium</taxon>
    </lineage>
</organism>
<dbReference type="RefSeq" id="WP_184282751.1">
    <property type="nucleotide sequence ID" value="NZ_BAAAPG010000001.1"/>
</dbReference>
<keyword evidence="1" id="KW-0812">Transmembrane</keyword>
<keyword evidence="3" id="KW-1185">Reference proteome</keyword>
<feature type="transmembrane region" description="Helical" evidence="1">
    <location>
        <begin position="144"/>
        <end position="166"/>
    </location>
</feature>
<accession>A0A7W9CCG1</accession>
<evidence type="ECO:0000256" key="1">
    <source>
        <dbReference type="SAM" id="Phobius"/>
    </source>
</evidence>
<keyword evidence="1" id="KW-0472">Membrane</keyword>
<evidence type="ECO:0000313" key="2">
    <source>
        <dbReference type="EMBL" id="MBB5743048.1"/>
    </source>
</evidence>
<protein>
    <submittedName>
        <fullName evidence="2">VanZ family protein</fullName>
    </submittedName>
</protein>
<evidence type="ECO:0000313" key="3">
    <source>
        <dbReference type="Proteomes" id="UP000517712"/>
    </source>
</evidence>